<proteinExistence type="predicted"/>
<dbReference type="InterPro" id="IPR035437">
    <property type="entry name" value="SNase_OB-fold_sf"/>
</dbReference>
<feature type="signal peptide" evidence="1">
    <location>
        <begin position="1"/>
        <end position="16"/>
    </location>
</feature>
<gene>
    <name evidence="2" type="ORF">LJ725_23240</name>
</gene>
<dbReference type="Proteomes" id="UP001198862">
    <property type="component" value="Unassembled WGS sequence"/>
</dbReference>
<dbReference type="SUPFAM" id="SSF50199">
    <property type="entry name" value="Staphylococcal nuclease"/>
    <property type="match status" value="1"/>
</dbReference>
<reference evidence="2 3" key="1">
    <citation type="submission" date="2021-11" db="EMBL/GenBank/DDBJ databases">
        <authorList>
            <person name="Lee D.-H."/>
            <person name="Kim S.-B."/>
        </authorList>
    </citation>
    <scope>NUCLEOTIDE SEQUENCE [LARGE SCALE GENOMIC DNA]</scope>
    <source>
        <strain evidence="2 3">KCTC 52223</strain>
    </source>
</reference>
<dbReference type="Gene3D" id="2.40.50.90">
    <property type="match status" value="1"/>
</dbReference>
<dbReference type="RefSeq" id="WP_068190314.1">
    <property type="nucleotide sequence ID" value="NZ_JAJISD010000012.1"/>
</dbReference>
<accession>A0ABS8L0P5</accession>
<evidence type="ECO:0000313" key="2">
    <source>
        <dbReference type="EMBL" id="MCC8431899.1"/>
    </source>
</evidence>
<evidence type="ECO:0008006" key="4">
    <source>
        <dbReference type="Google" id="ProtNLM"/>
    </source>
</evidence>
<sequence length="60" mass="6344">MKLATALILLALPVGAQTVTDGDTIKMDGTTYRLWGIDAPESKQECADSWAAGKAATTYL</sequence>
<dbReference type="EMBL" id="JAJISD010000012">
    <property type="protein sequence ID" value="MCC8431899.1"/>
    <property type="molecule type" value="Genomic_DNA"/>
</dbReference>
<keyword evidence="3" id="KW-1185">Reference proteome</keyword>
<protein>
    <recommendedName>
        <fullName evidence="4">TNase-like domain-containing protein</fullName>
    </recommendedName>
</protein>
<feature type="chain" id="PRO_5047134629" description="TNase-like domain-containing protein" evidence="1">
    <location>
        <begin position="17"/>
        <end position="60"/>
    </location>
</feature>
<evidence type="ECO:0000256" key="1">
    <source>
        <dbReference type="SAM" id="SignalP"/>
    </source>
</evidence>
<comment type="caution">
    <text evidence="2">The sequence shown here is derived from an EMBL/GenBank/DDBJ whole genome shotgun (WGS) entry which is preliminary data.</text>
</comment>
<keyword evidence="1" id="KW-0732">Signal</keyword>
<evidence type="ECO:0000313" key="3">
    <source>
        <dbReference type="Proteomes" id="UP001198862"/>
    </source>
</evidence>
<organism evidence="2 3">
    <name type="scientific">Reyranella aquatilis</name>
    <dbReference type="NCBI Taxonomy" id="2035356"/>
    <lineage>
        <taxon>Bacteria</taxon>
        <taxon>Pseudomonadati</taxon>
        <taxon>Pseudomonadota</taxon>
        <taxon>Alphaproteobacteria</taxon>
        <taxon>Hyphomicrobiales</taxon>
        <taxon>Reyranellaceae</taxon>
        <taxon>Reyranella</taxon>
    </lineage>
</organism>
<name>A0ABS8L0P5_9HYPH</name>